<evidence type="ECO:0000313" key="4">
    <source>
        <dbReference type="Proteomes" id="UP000832034"/>
    </source>
</evidence>
<keyword evidence="2" id="KW-0808">Transferase</keyword>
<proteinExistence type="predicted"/>
<dbReference type="RefSeq" id="WP_169708879.1">
    <property type="nucleotide sequence ID" value="NZ_CP091512.1"/>
</dbReference>
<keyword evidence="4" id="KW-1185">Reference proteome</keyword>
<keyword evidence="1" id="KW-0328">Glycosyltransferase</keyword>
<organism evidence="3 4">
    <name type="scientific">Vitreoscilla stercoraria</name>
    <dbReference type="NCBI Taxonomy" id="61"/>
    <lineage>
        <taxon>Bacteria</taxon>
        <taxon>Pseudomonadati</taxon>
        <taxon>Pseudomonadota</taxon>
        <taxon>Betaproteobacteria</taxon>
        <taxon>Neisseriales</taxon>
        <taxon>Neisseriaceae</taxon>
        <taxon>Vitreoscilla</taxon>
    </lineage>
</organism>
<sequence length="408" mass="46845">MKTELKKWNRKRNYALKTLKLKLKYFLPILVLNQIKAKQTIQDVSNIKKILVVRNDLIGDMVLSTPLLRNLFEHGYEVYVVSKAQALSMIENKDYVAGSFVYNDASWKHVFESIKNVRQHRFDLVIDMKLSSKTEHIWFCAWMKTPVLMGFNKSNVKAYNISHSYRNPEAHISRSFESIYTKLGIHAKPHAYDVSVPAAVRSHTQAFLQSAWPQQVDTNSKLIVLNPFGSKSDRWLSEAQIAVILAFFSAHKVVLIGEYAKISAITTPNHVKAFQSKGVLDITALIEMADCMVTVDTAIVHIASALQSKMIAFYKETPLMRPDAILNEDQQLKQSKYEFERLAQDYPNIRHNHQPLAKHVQFKMYAPNHPQAVQKVFTCHRIDAVSCEHLQQELGDAWQQLMQENHAV</sequence>
<dbReference type="EMBL" id="CP091512">
    <property type="protein sequence ID" value="UOO92017.1"/>
    <property type="molecule type" value="Genomic_DNA"/>
</dbReference>
<dbReference type="InterPro" id="IPR051199">
    <property type="entry name" value="LPS_LOS_Heptosyltrfase"/>
</dbReference>
<dbReference type="CDD" id="cd03789">
    <property type="entry name" value="GT9_LPS_heptosyltransferase"/>
    <property type="match status" value="1"/>
</dbReference>
<gene>
    <name evidence="3" type="ORF">LVJ81_10335</name>
</gene>
<dbReference type="PANTHER" id="PTHR30160">
    <property type="entry name" value="TETRAACYLDISACCHARIDE 4'-KINASE-RELATED"/>
    <property type="match status" value="1"/>
</dbReference>
<dbReference type="Gene3D" id="3.40.50.2000">
    <property type="entry name" value="Glycogen Phosphorylase B"/>
    <property type="match status" value="2"/>
</dbReference>
<reference evidence="3" key="1">
    <citation type="submission" date="2021-12" db="EMBL/GenBank/DDBJ databases">
        <authorList>
            <person name="Veyrier F.J."/>
        </authorList>
    </citation>
    <scope>NUCLEOTIDE SEQUENCE</scope>
    <source>
        <strain evidence="3">SAG 1488-6</strain>
    </source>
</reference>
<dbReference type="PANTHER" id="PTHR30160:SF15">
    <property type="entry name" value="GLYCOSYLTRANSFERASE HI_0523-RELATED"/>
    <property type="match status" value="1"/>
</dbReference>
<name>A0ABY4E8D3_VITST</name>
<evidence type="ECO:0000256" key="1">
    <source>
        <dbReference type="ARBA" id="ARBA00022676"/>
    </source>
</evidence>
<evidence type="ECO:0000256" key="2">
    <source>
        <dbReference type="ARBA" id="ARBA00022679"/>
    </source>
</evidence>
<evidence type="ECO:0000313" key="3">
    <source>
        <dbReference type="EMBL" id="UOO92017.1"/>
    </source>
</evidence>
<reference evidence="3" key="2">
    <citation type="journal article" date="2022" name="Res Sq">
        <title>Evolution of multicellular longitudinally dividing oral cavity symbionts (Neisseriaceae).</title>
        <authorList>
            <person name="Nyongesa S."/>
            <person name="Weber P."/>
            <person name="Bernet E."/>
            <person name="Pullido F."/>
            <person name="Nieckarz M."/>
            <person name="Delaby M."/>
            <person name="Nieves C."/>
            <person name="Viehboeck T."/>
            <person name="Krause N."/>
            <person name="Rivera-Millot A."/>
            <person name="Nakamura A."/>
            <person name="Vischer N."/>
            <person name="VanNieuwenhze M."/>
            <person name="Brun Y."/>
            <person name="Cava F."/>
            <person name="Bulgheresi S."/>
            <person name="Veyrier F."/>
        </authorList>
    </citation>
    <scope>NUCLEOTIDE SEQUENCE</scope>
    <source>
        <strain evidence="3">SAG 1488-6</strain>
    </source>
</reference>
<dbReference type="InterPro" id="IPR002201">
    <property type="entry name" value="Glyco_trans_9"/>
</dbReference>
<dbReference type="Proteomes" id="UP000832034">
    <property type="component" value="Chromosome"/>
</dbReference>
<protein>
    <submittedName>
        <fullName evidence="3">Uncharacterized protein</fullName>
    </submittedName>
</protein>
<accession>A0ABY4E8D3</accession>
<dbReference type="Pfam" id="PF01075">
    <property type="entry name" value="Glyco_transf_9"/>
    <property type="match status" value="1"/>
</dbReference>
<dbReference type="SUPFAM" id="SSF53756">
    <property type="entry name" value="UDP-Glycosyltransferase/glycogen phosphorylase"/>
    <property type="match status" value="1"/>
</dbReference>